<dbReference type="PROSITE" id="PS51197">
    <property type="entry name" value="HTH_RRF2_2"/>
    <property type="match status" value="1"/>
</dbReference>
<proteinExistence type="predicted"/>
<dbReference type="EMBL" id="CP001798">
    <property type="protein sequence ID" value="ADE15196.1"/>
    <property type="molecule type" value="Genomic_DNA"/>
</dbReference>
<name>D5C4L2_NITHN</name>
<reference evidence="3" key="1">
    <citation type="submission" date="2010-04" db="EMBL/GenBank/DDBJ databases">
        <title>Complete genome sequence of Nitrosococcus halophilus Nc4, a salt-adapted, aerobic obligate ammonia-oxidizing sulfur purple bacterium.</title>
        <authorList>
            <consortium name="US DOE Joint Genome Institute"/>
            <person name="Campbell M.A."/>
            <person name="Malfatti S.A."/>
            <person name="Chain P.S.G."/>
            <person name="Heidelberg J.F."/>
            <person name="Ward B.B."/>
            <person name="Klotz M.G."/>
        </authorList>
    </citation>
    <scope>NUCLEOTIDE SEQUENCE [LARGE SCALE GENOMIC DNA]</scope>
    <source>
        <strain evidence="3">Nc4</strain>
    </source>
</reference>
<dbReference type="Pfam" id="PF02082">
    <property type="entry name" value="Rrf2"/>
    <property type="match status" value="1"/>
</dbReference>
<gene>
    <name evidence="2" type="ordered locus">Nhal_2095</name>
</gene>
<organism evidence="2 3">
    <name type="scientific">Nitrosococcus halophilus (strain Nc4)</name>
    <dbReference type="NCBI Taxonomy" id="472759"/>
    <lineage>
        <taxon>Bacteria</taxon>
        <taxon>Pseudomonadati</taxon>
        <taxon>Pseudomonadota</taxon>
        <taxon>Gammaproteobacteria</taxon>
        <taxon>Chromatiales</taxon>
        <taxon>Chromatiaceae</taxon>
        <taxon>Nitrosococcus</taxon>
    </lineage>
</organism>
<evidence type="ECO:0000313" key="2">
    <source>
        <dbReference type="EMBL" id="ADE15196.1"/>
    </source>
</evidence>
<dbReference type="KEGG" id="nhl:Nhal_2095"/>
<dbReference type="eggNOG" id="COG1959">
    <property type="taxonomic scope" value="Bacteria"/>
</dbReference>
<protein>
    <submittedName>
        <fullName evidence="2">Transcriptional regulator, Rrf2 family</fullName>
    </submittedName>
</protein>
<dbReference type="STRING" id="472759.Nhal_2095"/>
<dbReference type="InterPro" id="IPR036388">
    <property type="entry name" value="WH-like_DNA-bd_sf"/>
</dbReference>
<dbReference type="OrthoDB" id="9800519at2"/>
<evidence type="ECO:0000313" key="3">
    <source>
        <dbReference type="Proteomes" id="UP000001844"/>
    </source>
</evidence>
<dbReference type="InterPro" id="IPR036390">
    <property type="entry name" value="WH_DNA-bd_sf"/>
</dbReference>
<dbReference type="SUPFAM" id="SSF46785">
    <property type="entry name" value="Winged helix' DNA-binding domain"/>
    <property type="match status" value="1"/>
</dbReference>
<accession>D5C4L2</accession>
<dbReference type="PANTHER" id="PTHR33221:SF5">
    <property type="entry name" value="HTH-TYPE TRANSCRIPTIONAL REGULATOR ISCR"/>
    <property type="match status" value="1"/>
</dbReference>
<dbReference type="GO" id="GO:0005829">
    <property type="term" value="C:cytosol"/>
    <property type="evidence" value="ECO:0007669"/>
    <property type="project" value="TreeGrafter"/>
</dbReference>
<dbReference type="GO" id="GO:0003700">
    <property type="term" value="F:DNA-binding transcription factor activity"/>
    <property type="evidence" value="ECO:0007669"/>
    <property type="project" value="TreeGrafter"/>
</dbReference>
<dbReference type="Gene3D" id="1.10.10.10">
    <property type="entry name" value="Winged helix-like DNA-binding domain superfamily/Winged helix DNA-binding domain"/>
    <property type="match status" value="1"/>
</dbReference>
<dbReference type="PANTHER" id="PTHR33221">
    <property type="entry name" value="WINGED HELIX-TURN-HELIX TRANSCRIPTIONAL REGULATOR, RRF2 FAMILY"/>
    <property type="match status" value="1"/>
</dbReference>
<dbReference type="Proteomes" id="UP000001844">
    <property type="component" value="Chromosome"/>
</dbReference>
<dbReference type="InterPro" id="IPR000944">
    <property type="entry name" value="Tscrpt_reg_Rrf2"/>
</dbReference>
<dbReference type="GO" id="GO:0003677">
    <property type="term" value="F:DNA binding"/>
    <property type="evidence" value="ECO:0007669"/>
    <property type="project" value="UniProtKB-KW"/>
</dbReference>
<keyword evidence="1" id="KW-0238">DNA-binding</keyword>
<sequence>MRLSNRPRYAISAMMNLALAKQPSSVTLGDIAQLDNISVSYLEQIFASLRHHGLVEGVRGPGGGYHLARAAEEITIAEIIAAVDKQPGKLNPLAIANNSVSEAERLWNDFSARLYDFLNQITLADLTRRWPHLRQC</sequence>
<dbReference type="NCBIfam" id="TIGR00738">
    <property type="entry name" value="rrf2_super"/>
    <property type="match status" value="1"/>
</dbReference>
<keyword evidence="3" id="KW-1185">Reference proteome</keyword>
<evidence type="ECO:0000256" key="1">
    <source>
        <dbReference type="ARBA" id="ARBA00023125"/>
    </source>
</evidence>
<dbReference type="AlphaFoldDB" id="D5C4L2"/>
<dbReference type="RefSeq" id="WP_013033061.1">
    <property type="nucleotide sequence ID" value="NC_013960.1"/>
</dbReference>
<dbReference type="HOGENOM" id="CLU_107144_0_0_6"/>